<feature type="transmembrane region" description="Helical" evidence="7">
    <location>
        <begin position="131"/>
        <end position="149"/>
    </location>
</feature>
<proteinExistence type="inferred from homology"/>
<dbReference type="Proteomes" id="UP000199228">
    <property type="component" value="Unassembled WGS sequence"/>
</dbReference>
<dbReference type="PANTHER" id="PTHR32322:SF18">
    <property type="entry name" value="S-ADENOSYLMETHIONINE_S-ADENOSYLHOMOCYSTEINE TRANSPORTER"/>
    <property type="match status" value="1"/>
</dbReference>
<evidence type="ECO:0000313" key="9">
    <source>
        <dbReference type="EMBL" id="SDB28784.1"/>
    </source>
</evidence>
<dbReference type="InterPro" id="IPR037185">
    <property type="entry name" value="EmrE-like"/>
</dbReference>
<evidence type="ECO:0000259" key="8">
    <source>
        <dbReference type="Pfam" id="PF00892"/>
    </source>
</evidence>
<feature type="transmembrane region" description="Helical" evidence="7">
    <location>
        <begin position="67"/>
        <end position="88"/>
    </location>
</feature>
<dbReference type="AlphaFoldDB" id="A0A1G6C7F9"/>
<keyword evidence="10" id="KW-1185">Reference proteome</keyword>
<reference evidence="9 10" key="1">
    <citation type="submission" date="2016-10" db="EMBL/GenBank/DDBJ databases">
        <authorList>
            <person name="de Groot N.N."/>
        </authorList>
    </citation>
    <scope>NUCLEOTIDE SEQUENCE [LARGE SCALE GENOMIC DNA]</scope>
    <source>
        <strain evidence="9 10">DSM 3217</strain>
    </source>
</reference>
<evidence type="ECO:0000256" key="2">
    <source>
        <dbReference type="ARBA" id="ARBA00007362"/>
    </source>
</evidence>
<evidence type="ECO:0000256" key="3">
    <source>
        <dbReference type="ARBA" id="ARBA00022475"/>
    </source>
</evidence>
<keyword evidence="6 7" id="KW-0472">Membrane</keyword>
<evidence type="ECO:0000256" key="4">
    <source>
        <dbReference type="ARBA" id="ARBA00022692"/>
    </source>
</evidence>
<feature type="transmembrane region" description="Helical" evidence="7">
    <location>
        <begin position="230"/>
        <end position="247"/>
    </location>
</feature>
<feature type="transmembrane region" description="Helical" evidence="7">
    <location>
        <begin position="189"/>
        <end position="210"/>
    </location>
</feature>
<comment type="similarity">
    <text evidence="2">Belongs to the EamA transporter family.</text>
</comment>
<evidence type="ECO:0000256" key="1">
    <source>
        <dbReference type="ARBA" id="ARBA00004651"/>
    </source>
</evidence>
<keyword evidence="3" id="KW-1003">Cell membrane</keyword>
<accession>A0A1G6C7F9</accession>
<feature type="transmembrane region" description="Helical" evidence="7">
    <location>
        <begin position="94"/>
        <end position="119"/>
    </location>
</feature>
<comment type="subcellular location">
    <subcellularLocation>
        <location evidence="1">Cell membrane</location>
        <topology evidence="1">Multi-pass membrane protein</topology>
    </subcellularLocation>
</comment>
<protein>
    <submittedName>
        <fullName evidence="9">Permease of the drug/metabolite transporter (DMT) superfamily</fullName>
    </submittedName>
</protein>
<dbReference type="EMBL" id="FMXR01000016">
    <property type="protein sequence ID" value="SDB28784.1"/>
    <property type="molecule type" value="Genomic_DNA"/>
</dbReference>
<dbReference type="Pfam" id="PF00892">
    <property type="entry name" value="EamA"/>
    <property type="match status" value="2"/>
</dbReference>
<feature type="transmembrane region" description="Helical" evidence="7">
    <location>
        <begin position="155"/>
        <end position="177"/>
    </location>
</feature>
<keyword evidence="5 7" id="KW-1133">Transmembrane helix</keyword>
<sequence length="329" mass="36102">MTSTDNKKKALLMVIIAIIIFSTFEVVSKTMGDVLSGTALTFYRFLIGGLVLLPFSIRDLKNRQFHFTPKIVLALFFFGFVLVAAIMTLAQYGIYYSDASICAVIFSSNPIFVTIFAVIILKESLTKYKSYGLIIGSAGLFICVLHFFVDGNITSTFGLGVLLQILSMLMFCIYTVLNSKYLVSRMGALSVTTFTSIFGAITLFPIVFAQSFATDTNLFTFDVLSVLPKFLYISIIGTGLAYAMYFSGLSKIETSTGSMIFMAKPPLASIFAAIFLNETIGINIIIGIVLIIAAMIIATKLPTIQKGHEYEKTRDYYPTGESETAEGHS</sequence>
<evidence type="ECO:0000313" key="10">
    <source>
        <dbReference type="Proteomes" id="UP000199228"/>
    </source>
</evidence>
<dbReference type="InterPro" id="IPR050638">
    <property type="entry name" value="AA-Vitamin_Transporters"/>
</dbReference>
<feature type="transmembrane region" description="Helical" evidence="7">
    <location>
        <begin position="34"/>
        <end position="55"/>
    </location>
</feature>
<keyword evidence="4 7" id="KW-0812">Transmembrane</keyword>
<feature type="domain" description="EamA" evidence="8">
    <location>
        <begin position="159"/>
        <end position="298"/>
    </location>
</feature>
<feature type="transmembrane region" description="Helical" evidence="7">
    <location>
        <begin position="10"/>
        <end position="28"/>
    </location>
</feature>
<dbReference type="OrthoDB" id="9813604at2"/>
<evidence type="ECO:0000256" key="6">
    <source>
        <dbReference type="ARBA" id="ARBA00023136"/>
    </source>
</evidence>
<gene>
    <name evidence="9" type="ORF">SAMN02910417_02146</name>
</gene>
<dbReference type="PANTHER" id="PTHR32322">
    <property type="entry name" value="INNER MEMBRANE TRANSPORTER"/>
    <property type="match status" value="1"/>
</dbReference>
<dbReference type="STRING" id="1732.SAMN02910417_02146"/>
<name>A0A1G6C7F9_EUBOX</name>
<evidence type="ECO:0000256" key="5">
    <source>
        <dbReference type="ARBA" id="ARBA00022989"/>
    </source>
</evidence>
<dbReference type="InterPro" id="IPR000620">
    <property type="entry name" value="EamA_dom"/>
</dbReference>
<dbReference type="GO" id="GO:0005886">
    <property type="term" value="C:plasma membrane"/>
    <property type="evidence" value="ECO:0007669"/>
    <property type="project" value="UniProtKB-SubCell"/>
</dbReference>
<organism evidence="9 10">
    <name type="scientific">Eubacterium oxidoreducens</name>
    <dbReference type="NCBI Taxonomy" id="1732"/>
    <lineage>
        <taxon>Bacteria</taxon>
        <taxon>Bacillati</taxon>
        <taxon>Bacillota</taxon>
        <taxon>Clostridia</taxon>
        <taxon>Eubacteriales</taxon>
        <taxon>Eubacteriaceae</taxon>
        <taxon>Eubacterium</taxon>
    </lineage>
</organism>
<dbReference type="SUPFAM" id="SSF103481">
    <property type="entry name" value="Multidrug resistance efflux transporter EmrE"/>
    <property type="match status" value="2"/>
</dbReference>
<evidence type="ECO:0000256" key="7">
    <source>
        <dbReference type="SAM" id="Phobius"/>
    </source>
</evidence>
<feature type="domain" description="EamA" evidence="8">
    <location>
        <begin position="9"/>
        <end position="143"/>
    </location>
</feature>